<gene>
    <name evidence="1" type="ORF">T07_14123</name>
</gene>
<name>A0A0V0S0R9_9BILA</name>
<organism evidence="1 2">
    <name type="scientific">Trichinella nelsoni</name>
    <dbReference type="NCBI Taxonomy" id="6336"/>
    <lineage>
        <taxon>Eukaryota</taxon>
        <taxon>Metazoa</taxon>
        <taxon>Ecdysozoa</taxon>
        <taxon>Nematoda</taxon>
        <taxon>Enoplea</taxon>
        <taxon>Dorylaimia</taxon>
        <taxon>Trichinellida</taxon>
        <taxon>Trichinellidae</taxon>
        <taxon>Trichinella</taxon>
    </lineage>
</organism>
<evidence type="ECO:0000313" key="2">
    <source>
        <dbReference type="Proteomes" id="UP000054630"/>
    </source>
</evidence>
<proteinExistence type="predicted"/>
<sequence>MNRLLTGMINEQHILQQSVAMDGWMDGWMDAYIHGTLMASPTSGTDRGLKHAHAVRFVNVIVTISTINSGNIDYSRNDSPRIIYLGRAFVRIRNICAHLCESERRKLGIKESNRIICTNRNDASALCIRKVYKR</sequence>
<evidence type="ECO:0000313" key="1">
    <source>
        <dbReference type="EMBL" id="KRX20358.1"/>
    </source>
</evidence>
<keyword evidence="2" id="KW-1185">Reference proteome</keyword>
<protein>
    <submittedName>
        <fullName evidence="1">Uncharacterized protein</fullName>
    </submittedName>
</protein>
<reference evidence="1 2" key="1">
    <citation type="submission" date="2015-01" db="EMBL/GenBank/DDBJ databases">
        <title>Evolution of Trichinella species and genotypes.</title>
        <authorList>
            <person name="Korhonen P.K."/>
            <person name="Edoardo P."/>
            <person name="Giuseppe L.R."/>
            <person name="Gasser R.B."/>
        </authorList>
    </citation>
    <scope>NUCLEOTIDE SEQUENCE [LARGE SCALE GENOMIC DNA]</scope>
    <source>
        <strain evidence="1">ISS37</strain>
    </source>
</reference>
<accession>A0A0V0S0R9</accession>
<dbReference type="AlphaFoldDB" id="A0A0V0S0R9"/>
<comment type="caution">
    <text evidence="1">The sequence shown here is derived from an EMBL/GenBank/DDBJ whole genome shotgun (WGS) entry which is preliminary data.</text>
</comment>
<dbReference type="Proteomes" id="UP000054630">
    <property type="component" value="Unassembled WGS sequence"/>
</dbReference>
<dbReference type="EMBL" id="JYDL01000050">
    <property type="protein sequence ID" value="KRX20358.1"/>
    <property type="molecule type" value="Genomic_DNA"/>
</dbReference>